<keyword evidence="2" id="KW-1185">Reference proteome</keyword>
<name>A0A6S7LFX8_PARCT</name>
<accession>A0A6S7LFX8</accession>
<sequence length="489" mass="56196">MPYKSLTDAKLRELEMELENIMRSAGMPVVGFTTDGEFNSLRTGRVNRPVSVIQLIKDAKNEARAMPVKSITALFTLDEKGQPLSRNPAVPLEEVIWLNEYMKDGREPVSFNRALYILRRKLFPFMHDPHPWVEGRPETTGEILKSILAIFLYRKRIDDLKHHVTDPADFSKNLYQPEKDKNGERIHHREDHNHLLKRIVSRLRGGHIPGIDLQHFRDALHDPTTGLTYEALTGKNKQSVPDCERLINPGVIAFLERNGHVKDANVVKRLHNWHKAVDGRGLTEEERSLYCRAMKEWLLDDWMPWFSYQPDFSTIDVNRKIKGICGLTKEAVIGLVANLESRELRRIEYEERGLPPEHPRASATDDVEGMIGLMHDMLGDIFDMKQFSDAQPKILNEFSKRIDPELQFYYWTGAKERYTEFELPSFNEPSGNGDKERLDDVKLSRRGDPGVFVANRASLPQKGQLTARAKFHREPVALPPPLTQETPGN</sequence>
<dbReference type="OrthoDB" id="5985025at2759"/>
<dbReference type="Proteomes" id="UP001152795">
    <property type="component" value="Unassembled WGS sequence"/>
</dbReference>
<reference evidence="1" key="1">
    <citation type="submission" date="2020-04" db="EMBL/GenBank/DDBJ databases">
        <authorList>
            <person name="Alioto T."/>
            <person name="Alioto T."/>
            <person name="Gomez Garrido J."/>
        </authorList>
    </citation>
    <scope>NUCLEOTIDE SEQUENCE</scope>
    <source>
        <strain evidence="1">A484AB</strain>
    </source>
</reference>
<organism evidence="1 2">
    <name type="scientific">Paramuricea clavata</name>
    <name type="common">Red gorgonian</name>
    <name type="synonym">Violescent sea-whip</name>
    <dbReference type="NCBI Taxonomy" id="317549"/>
    <lineage>
        <taxon>Eukaryota</taxon>
        <taxon>Metazoa</taxon>
        <taxon>Cnidaria</taxon>
        <taxon>Anthozoa</taxon>
        <taxon>Octocorallia</taxon>
        <taxon>Malacalcyonacea</taxon>
        <taxon>Plexauridae</taxon>
        <taxon>Paramuricea</taxon>
    </lineage>
</organism>
<proteinExistence type="predicted"/>
<dbReference type="AlphaFoldDB" id="A0A6S7LFX8"/>
<gene>
    <name evidence="1" type="ORF">PACLA_8A009807</name>
</gene>
<comment type="caution">
    <text evidence="1">The sequence shown here is derived from an EMBL/GenBank/DDBJ whole genome shotgun (WGS) entry which is preliminary data.</text>
</comment>
<evidence type="ECO:0000313" key="1">
    <source>
        <dbReference type="EMBL" id="CAB4036913.1"/>
    </source>
</evidence>
<evidence type="ECO:0000313" key="2">
    <source>
        <dbReference type="Proteomes" id="UP001152795"/>
    </source>
</evidence>
<dbReference type="EMBL" id="CACRXK020022546">
    <property type="protein sequence ID" value="CAB4036913.1"/>
    <property type="molecule type" value="Genomic_DNA"/>
</dbReference>
<protein>
    <submittedName>
        <fullName evidence="1">Uncharacterized protein</fullName>
    </submittedName>
</protein>